<proteinExistence type="predicted"/>
<organism evidence="2 3">
    <name type="scientific">Zingiber officinale</name>
    <name type="common">Ginger</name>
    <name type="synonym">Amomum zingiber</name>
    <dbReference type="NCBI Taxonomy" id="94328"/>
    <lineage>
        <taxon>Eukaryota</taxon>
        <taxon>Viridiplantae</taxon>
        <taxon>Streptophyta</taxon>
        <taxon>Embryophyta</taxon>
        <taxon>Tracheophyta</taxon>
        <taxon>Spermatophyta</taxon>
        <taxon>Magnoliopsida</taxon>
        <taxon>Liliopsida</taxon>
        <taxon>Zingiberales</taxon>
        <taxon>Zingiberaceae</taxon>
        <taxon>Zingiber</taxon>
    </lineage>
</organism>
<dbReference type="PANTHER" id="PTHR33312">
    <property type="entry name" value="MEMBRANE-ASSOCIATED KINASE REGULATOR 4-RELATED"/>
    <property type="match status" value="1"/>
</dbReference>
<reference evidence="2 3" key="1">
    <citation type="submission" date="2020-08" db="EMBL/GenBank/DDBJ databases">
        <title>Plant Genome Project.</title>
        <authorList>
            <person name="Zhang R.-G."/>
        </authorList>
    </citation>
    <scope>NUCLEOTIDE SEQUENCE [LARGE SCALE GENOMIC DNA]</scope>
    <source>
        <tissue evidence="2">Rhizome</tissue>
    </source>
</reference>
<evidence type="ECO:0000313" key="2">
    <source>
        <dbReference type="EMBL" id="KAG6496368.1"/>
    </source>
</evidence>
<dbReference type="GO" id="GO:0005886">
    <property type="term" value="C:plasma membrane"/>
    <property type="evidence" value="ECO:0007669"/>
    <property type="project" value="InterPro"/>
</dbReference>
<dbReference type="PANTHER" id="PTHR33312:SF21">
    <property type="entry name" value="MEMBRANE-ASSOCIATED KINASE REGULATOR 3-RELATED"/>
    <property type="match status" value="1"/>
</dbReference>
<protein>
    <submittedName>
        <fullName evidence="2">Uncharacterized protein</fullName>
    </submittedName>
</protein>
<dbReference type="GO" id="GO:0019210">
    <property type="term" value="F:kinase inhibitor activity"/>
    <property type="evidence" value="ECO:0007669"/>
    <property type="project" value="InterPro"/>
</dbReference>
<evidence type="ECO:0000256" key="1">
    <source>
        <dbReference type="SAM" id="MobiDB-lite"/>
    </source>
</evidence>
<name>A0A8J5FWD7_ZINOF</name>
<gene>
    <name evidence="2" type="ORF">ZIOFF_044229</name>
</gene>
<feature type="compositionally biased region" description="Low complexity" evidence="1">
    <location>
        <begin position="110"/>
        <end position="131"/>
    </location>
</feature>
<sequence>MLTKFETKSNRVKSVSFHSKRPWVLASLHSGGELNPEEEDYFQDSFAELNPKKSWAKKLKEATLSLKVKASRSYFKSLFHRSRPTNDKLEGPKTSRCHQNPNMVEDESWSKSSAASSKSSSFSSEFSGGKSMLRRSSSASYDAETSIQGAIAYYKKSYDAETSSSTSVHIYGGRQRRGALQSNS</sequence>
<dbReference type="AlphaFoldDB" id="A0A8J5FWD7"/>
<feature type="region of interest" description="Disordered" evidence="1">
    <location>
        <begin position="82"/>
        <end position="142"/>
    </location>
</feature>
<accession>A0A8J5FWD7</accession>
<dbReference type="InterPro" id="IPR039620">
    <property type="entry name" value="BKI1/MAKR1/3/4"/>
</dbReference>
<feature type="compositionally biased region" description="Basic and acidic residues" evidence="1">
    <location>
        <begin position="84"/>
        <end position="93"/>
    </location>
</feature>
<dbReference type="Proteomes" id="UP000734854">
    <property type="component" value="Unassembled WGS sequence"/>
</dbReference>
<feature type="region of interest" description="Disordered" evidence="1">
    <location>
        <begin position="160"/>
        <end position="184"/>
    </location>
</feature>
<evidence type="ECO:0000313" key="3">
    <source>
        <dbReference type="Proteomes" id="UP000734854"/>
    </source>
</evidence>
<comment type="caution">
    <text evidence="2">The sequence shown here is derived from an EMBL/GenBank/DDBJ whole genome shotgun (WGS) entry which is preliminary data.</text>
</comment>
<keyword evidence="3" id="KW-1185">Reference proteome</keyword>
<dbReference type="EMBL" id="JACMSC010000012">
    <property type="protein sequence ID" value="KAG6496368.1"/>
    <property type="molecule type" value="Genomic_DNA"/>
</dbReference>